<feature type="region of interest" description="Disordered" evidence="2">
    <location>
        <begin position="476"/>
        <end position="524"/>
    </location>
</feature>
<feature type="region of interest" description="Disordered" evidence="2">
    <location>
        <begin position="223"/>
        <end position="262"/>
    </location>
</feature>
<protein>
    <recommendedName>
        <fullName evidence="3">Zn(2)-C6 fungal-type domain-containing protein</fullName>
    </recommendedName>
</protein>
<evidence type="ECO:0000313" key="4">
    <source>
        <dbReference type="EMBL" id="KAK3674995.1"/>
    </source>
</evidence>
<organism evidence="4 5">
    <name type="scientific">Recurvomyces mirabilis</name>
    <dbReference type="NCBI Taxonomy" id="574656"/>
    <lineage>
        <taxon>Eukaryota</taxon>
        <taxon>Fungi</taxon>
        <taxon>Dikarya</taxon>
        <taxon>Ascomycota</taxon>
        <taxon>Pezizomycotina</taxon>
        <taxon>Dothideomycetes</taxon>
        <taxon>Dothideomycetidae</taxon>
        <taxon>Mycosphaerellales</taxon>
        <taxon>Teratosphaeriaceae</taxon>
        <taxon>Recurvomyces</taxon>
    </lineage>
</organism>
<keyword evidence="5" id="KW-1185">Reference proteome</keyword>
<dbReference type="InterPro" id="IPR001138">
    <property type="entry name" value="Zn2Cys6_DnaBD"/>
</dbReference>
<dbReference type="GO" id="GO:0000981">
    <property type="term" value="F:DNA-binding transcription factor activity, RNA polymerase II-specific"/>
    <property type="evidence" value="ECO:0007669"/>
    <property type="project" value="InterPro"/>
</dbReference>
<dbReference type="Proteomes" id="UP001274830">
    <property type="component" value="Unassembled WGS sequence"/>
</dbReference>
<gene>
    <name evidence="4" type="ORF">LTR78_004928</name>
</gene>
<comment type="caution">
    <text evidence="4">The sequence shown here is derived from an EMBL/GenBank/DDBJ whole genome shotgun (WGS) entry which is preliminary data.</text>
</comment>
<reference evidence="4" key="1">
    <citation type="submission" date="2023-07" db="EMBL/GenBank/DDBJ databases">
        <title>Black Yeasts Isolated from many extreme environments.</title>
        <authorList>
            <person name="Coleine C."/>
            <person name="Stajich J.E."/>
            <person name="Selbmann L."/>
        </authorList>
    </citation>
    <scope>NUCLEOTIDE SEQUENCE</scope>
    <source>
        <strain evidence="4">CCFEE 5485</strain>
    </source>
</reference>
<sequence>MEAMETASDETSFVSFSPLTRAEHWTGTEQPWPFDDTLPEEIDEAETFRTNATDDMEHISQPMTATRNSAEHANEGGSSQATSATTCDPTTSHGNHQDLINHQESDTKMESHPYDCLDRQDTPSREITGPYFVDSGRYKRPTYTSGLPPTHDQAQESTEQQSRSRQDDSQVEGEDDLFMQYAPKYELRPQGRIVNSSFTSTWIDQDNTGNYDSEEEERQLRAKRNQVRLRRRVDSVADHSSEGSNGDDDISAPHEPRKLVTRLPFTTASGRLALYSILNKPPARHEAEIDHFSIGYRLRSQAASAAEPKQSRNAEHGLPEDLTGHPIARGCWGCLDPGKDDCPLLEYEHTYPCHACLESSSECELIIPPTSKRVCESCKRRRRTCSYTYNDLHNEPCLDCADDGFHCVAGPAKDTIRSRIRYDAPPIVKKAAPAKVYWTCQQCQEAGRNCSFTSNGQSVPDCTACEMDGVICVPKQSDTKPQPGKQEMARKAEERRKKRVAAVEHDKEPPSKSKKTGVSGKEIANKQLVGLDQSDTHDILRQEAMSGRNQSHIEQRTAANLEISPRGRTRTITTRFSHPILFNNTATAANGICDFCDGSSFALLGFEPKAVEVIDWQDGRGLTEVSGGHMGEGMPSTRMCIVCTMHRCNIITCQDHSLRKLPNADKLLQRAGAALTDLFTGMIQKKDKWCSLCPSLASYKCETGTVDSHGWPCLGCGLLLCETCMVYLGVADGDLQKMLAGMRNEPSDERPLGMRADIELLKPDGSLVRHMMWLSEQEEASSKDRKKSRLGSKLM</sequence>
<dbReference type="PROSITE" id="PS00463">
    <property type="entry name" value="ZN2_CY6_FUNGAL_1"/>
    <property type="match status" value="1"/>
</dbReference>
<feature type="domain" description="Zn(2)-C6 fungal-type" evidence="3">
    <location>
        <begin position="374"/>
        <end position="407"/>
    </location>
</feature>
<feature type="compositionally biased region" description="Polar residues" evidence="2">
    <location>
        <begin position="9"/>
        <end position="18"/>
    </location>
</feature>
<feature type="compositionally biased region" description="Polar residues" evidence="2">
    <location>
        <begin position="76"/>
        <end position="94"/>
    </location>
</feature>
<proteinExistence type="predicted"/>
<feature type="compositionally biased region" description="Basic and acidic residues" evidence="2">
    <location>
        <begin position="95"/>
        <end position="124"/>
    </location>
</feature>
<dbReference type="GO" id="GO:0008270">
    <property type="term" value="F:zinc ion binding"/>
    <property type="evidence" value="ECO:0007669"/>
    <property type="project" value="InterPro"/>
</dbReference>
<feature type="region of interest" description="Disordered" evidence="2">
    <location>
        <begin position="1"/>
        <end position="173"/>
    </location>
</feature>
<feature type="compositionally biased region" description="Basic and acidic residues" evidence="2">
    <location>
        <begin position="232"/>
        <end position="241"/>
    </location>
</feature>
<name>A0AAE0WNC7_9PEZI</name>
<feature type="compositionally biased region" description="Basic and acidic residues" evidence="2">
    <location>
        <begin position="487"/>
        <end position="511"/>
    </location>
</feature>
<dbReference type="EMBL" id="JAUTXT010000016">
    <property type="protein sequence ID" value="KAK3674995.1"/>
    <property type="molecule type" value="Genomic_DNA"/>
</dbReference>
<evidence type="ECO:0000256" key="2">
    <source>
        <dbReference type="SAM" id="MobiDB-lite"/>
    </source>
</evidence>
<evidence type="ECO:0000256" key="1">
    <source>
        <dbReference type="ARBA" id="ARBA00023242"/>
    </source>
</evidence>
<dbReference type="AlphaFoldDB" id="A0AAE0WNC7"/>
<accession>A0AAE0WNC7</accession>
<keyword evidence="1" id="KW-0539">Nucleus</keyword>
<evidence type="ECO:0000259" key="3">
    <source>
        <dbReference type="PROSITE" id="PS00463"/>
    </source>
</evidence>
<evidence type="ECO:0000313" key="5">
    <source>
        <dbReference type="Proteomes" id="UP001274830"/>
    </source>
</evidence>